<proteinExistence type="predicted"/>
<comment type="caution">
    <text evidence="1">The sequence shown here is derived from an EMBL/GenBank/DDBJ whole genome shotgun (WGS) entry which is preliminary data.</text>
</comment>
<reference evidence="1 2" key="1">
    <citation type="submission" date="2017-11" db="EMBL/GenBank/DDBJ databases">
        <title>The genome of Rhizophagus clarus HR1 reveals common genetic basis of auxotrophy among arbuscular mycorrhizal fungi.</title>
        <authorList>
            <person name="Kobayashi Y."/>
        </authorList>
    </citation>
    <scope>NUCLEOTIDE SEQUENCE [LARGE SCALE GENOMIC DNA]</scope>
    <source>
        <strain evidence="1 2">HR1</strain>
    </source>
</reference>
<name>A0A2Z6QHV5_9GLOM</name>
<protein>
    <submittedName>
        <fullName evidence="1">Uncharacterized protein</fullName>
    </submittedName>
</protein>
<dbReference type="EMBL" id="BEXD01000113">
    <property type="protein sequence ID" value="GBB84381.1"/>
    <property type="molecule type" value="Genomic_DNA"/>
</dbReference>
<dbReference type="AlphaFoldDB" id="A0A2Z6QHV5"/>
<keyword evidence="2" id="KW-1185">Reference proteome</keyword>
<evidence type="ECO:0000313" key="2">
    <source>
        <dbReference type="Proteomes" id="UP000247702"/>
    </source>
</evidence>
<gene>
    <name evidence="1" type="ORF">RclHR1_00110014</name>
</gene>
<sequence length="96" mass="10588">MINCGTSSIKIFKKEPRNILHSADSENGALKISIPAKFECKQFNISMSAPVNILASLRFLLNHLKNSESASAFSFVIIRNANIVFDAIGSVKNEYI</sequence>
<evidence type="ECO:0000313" key="1">
    <source>
        <dbReference type="EMBL" id="GBB84381.1"/>
    </source>
</evidence>
<organism evidence="1 2">
    <name type="scientific">Rhizophagus clarus</name>
    <dbReference type="NCBI Taxonomy" id="94130"/>
    <lineage>
        <taxon>Eukaryota</taxon>
        <taxon>Fungi</taxon>
        <taxon>Fungi incertae sedis</taxon>
        <taxon>Mucoromycota</taxon>
        <taxon>Glomeromycotina</taxon>
        <taxon>Glomeromycetes</taxon>
        <taxon>Glomerales</taxon>
        <taxon>Glomeraceae</taxon>
        <taxon>Rhizophagus</taxon>
    </lineage>
</organism>
<accession>A0A2Z6QHV5</accession>
<dbReference type="Proteomes" id="UP000247702">
    <property type="component" value="Unassembled WGS sequence"/>
</dbReference>